<evidence type="ECO:0000256" key="1">
    <source>
        <dbReference type="ARBA" id="ARBA00006471"/>
    </source>
</evidence>
<dbReference type="GO" id="GO:0005737">
    <property type="term" value="C:cytoplasm"/>
    <property type="evidence" value="ECO:0007669"/>
    <property type="project" value="UniProtKB-ARBA"/>
</dbReference>
<organism evidence="10 11">
    <name type="scientific">Oceanococcus atlanticus</name>
    <dbReference type="NCBI Taxonomy" id="1317117"/>
    <lineage>
        <taxon>Bacteria</taxon>
        <taxon>Pseudomonadati</taxon>
        <taxon>Pseudomonadota</taxon>
        <taxon>Gammaproteobacteria</taxon>
        <taxon>Chromatiales</taxon>
        <taxon>Oceanococcaceae</taxon>
        <taxon>Oceanococcus</taxon>
    </lineage>
</organism>
<dbReference type="RefSeq" id="WP_083559671.1">
    <property type="nucleotide sequence ID" value="NZ_AQQV01000001.1"/>
</dbReference>
<dbReference type="FunFam" id="3.30.1370.30:FF:000002">
    <property type="entry name" value="30S ribosomal protein S8"/>
    <property type="match status" value="1"/>
</dbReference>
<dbReference type="HAMAP" id="MF_01302_B">
    <property type="entry name" value="Ribosomal_uS8_B"/>
    <property type="match status" value="1"/>
</dbReference>
<evidence type="ECO:0000256" key="9">
    <source>
        <dbReference type="RuleBase" id="RU003660"/>
    </source>
</evidence>
<proteinExistence type="inferred from homology"/>
<evidence type="ECO:0000256" key="7">
    <source>
        <dbReference type="ARBA" id="ARBA00046740"/>
    </source>
</evidence>
<dbReference type="InterPro" id="IPR000630">
    <property type="entry name" value="Ribosomal_uS8"/>
</dbReference>
<dbReference type="NCBIfam" id="NF001109">
    <property type="entry name" value="PRK00136.1"/>
    <property type="match status" value="1"/>
</dbReference>
<dbReference type="Gene3D" id="3.30.1370.30">
    <property type="match status" value="1"/>
</dbReference>
<dbReference type="PANTHER" id="PTHR11758">
    <property type="entry name" value="40S RIBOSOMAL PROTEIN S15A"/>
    <property type="match status" value="1"/>
</dbReference>
<keyword evidence="3 8" id="KW-0694">RNA-binding</keyword>
<comment type="subunit">
    <text evidence="7 8">Part of the 30S ribosomal subunit. Contacts proteins S5 and S12.</text>
</comment>
<comment type="function">
    <text evidence="8">One of the primary rRNA binding proteins, it binds directly to 16S rRNA central domain where it helps coordinate assembly of the platform of the 30S subunit.</text>
</comment>
<dbReference type="FunFam" id="3.30.1490.10:FF:000001">
    <property type="entry name" value="30S ribosomal protein S8"/>
    <property type="match status" value="1"/>
</dbReference>
<keyword evidence="5 8" id="KW-0687">Ribonucleoprotein</keyword>
<dbReference type="EMBL" id="AQQV01000001">
    <property type="protein sequence ID" value="ORE88967.1"/>
    <property type="molecule type" value="Genomic_DNA"/>
</dbReference>
<dbReference type="AlphaFoldDB" id="A0A1Y1SH40"/>
<dbReference type="PROSITE" id="PS00053">
    <property type="entry name" value="RIBOSOMAL_S8"/>
    <property type="match status" value="1"/>
</dbReference>
<keyword evidence="2 8" id="KW-0699">rRNA-binding</keyword>
<evidence type="ECO:0000256" key="8">
    <source>
        <dbReference type="HAMAP-Rule" id="MF_01302"/>
    </source>
</evidence>
<dbReference type="GO" id="GO:0003735">
    <property type="term" value="F:structural constituent of ribosome"/>
    <property type="evidence" value="ECO:0007669"/>
    <property type="project" value="InterPro"/>
</dbReference>
<reference evidence="10 11" key="1">
    <citation type="submission" date="2013-04" db="EMBL/GenBank/DDBJ databases">
        <title>Oceanococcus atlanticus 22II-S10r2 Genome Sequencing.</title>
        <authorList>
            <person name="Lai Q."/>
            <person name="Li G."/>
            <person name="Shao Z."/>
        </authorList>
    </citation>
    <scope>NUCLEOTIDE SEQUENCE [LARGE SCALE GENOMIC DNA]</scope>
    <source>
        <strain evidence="10 11">22II-S10r2</strain>
    </source>
</reference>
<keyword evidence="11" id="KW-1185">Reference proteome</keyword>
<evidence type="ECO:0000313" key="10">
    <source>
        <dbReference type="EMBL" id="ORE88967.1"/>
    </source>
</evidence>
<dbReference type="InterPro" id="IPR035987">
    <property type="entry name" value="Ribosomal_uS8_sf"/>
</dbReference>
<dbReference type="Proteomes" id="UP000192342">
    <property type="component" value="Unassembled WGS sequence"/>
</dbReference>
<dbReference type="GO" id="GO:0006412">
    <property type="term" value="P:translation"/>
    <property type="evidence" value="ECO:0007669"/>
    <property type="project" value="UniProtKB-UniRule"/>
</dbReference>
<evidence type="ECO:0000256" key="6">
    <source>
        <dbReference type="ARBA" id="ARBA00035258"/>
    </source>
</evidence>
<accession>A0A1Y1SH40</accession>
<dbReference type="GO" id="GO:0005840">
    <property type="term" value="C:ribosome"/>
    <property type="evidence" value="ECO:0007669"/>
    <property type="project" value="UniProtKB-KW"/>
</dbReference>
<dbReference type="SUPFAM" id="SSF56047">
    <property type="entry name" value="Ribosomal protein S8"/>
    <property type="match status" value="1"/>
</dbReference>
<dbReference type="GO" id="GO:1990904">
    <property type="term" value="C:ribonucleoprotein complex"/>
    <property type="evidence" value="ECO:0007669"/>
    <property type="project" value="UniProtKB-KW"/>
</dbReference>
<dbReference type="GO" id="GO:0019843">
    <property type="term" value="F:rRNA binding"/>
    <property type="evidence" value="ECO:0007669"/>
    <property type="project" value="UniProtKB-UniRule"/>
</dbReference>
<evidence type="ECO:0000256" key="4">
    <source>
        <dbReference type="ARBA" id="ARBA00022980"/>
    </source>
</evidence>
<dbReference type="STRING" id="1317117.ATO7_03790"/>
<comment type="similarity">
    <text evidence="1 8 9">Belongs to the universal ribosomal protein uS8 family.</text>
</comment>
<dbReference type="InterPro" id="IPR047863">
    <property type="entry name" value="Ribosomal_uS8_CS"/>
</dbReference>
<sequence>MSMTDPISDMLTRIRNGQAARLTTVSMPSSKVKKAIAQVLLDEGYISAFNSQKDGAKETLNIELKYFQGKPVIDLLQRVSKPSLRIYKSRDELPQVLGGLGVAIVSTSTGVMADRQARANGQGGEVLCIVA</sequence>
<evidence type="ECO:0000313" key="11">
    <source>
        <dbReference type="Proteomes" id="UP000192342"/>
    </source>
</evidence>
<evidence type="ECO:0000256" key="2">
    <source>
        <dbReference type="ARBA" id="ARBA00022730"/>
    </source>
</evidence>
<evidence type="ECO:0000256" key="5">
    <source>
        <dbReference type="ARBA" id="ARBA00023274"/>
    </source>
</evidence>
<dbReference type="OrthoDB" id="9802617at2"/>
<keyword evidence="4 8" id="KW-0689">Ribosomal protein</keyword>
<protein>
    <recommendedName>
        <fullName evidence="6 8">Small ribosomal subunit protein uS8</fullName>
    </recommendedName>
</protein>
<dbReference type="Gene3D" id="3.30.1490.10">
    <property type="match status" value="1"/>
</dbReference>
<evidence type="ECO:0000256" key="3">
    <source>
        <dbReference type="ARBA" id="ARBA00022884"/>
    </source>
</evidence>
<name>A0A1Y1SH40_9GAMM</name>
<comment type="caution">
    <text evidence="10">The sequence shown here is derived from an EMBL/GenBank/DDBJ whole genome shotgun (WGS) entry which is preliminary data.</text>
</comment>
<dbReference type="Pfam" id="PF00410">
    <property type="entry name" value="Ribosomal_S8"/>
    <property type="match status" value="1"/>
</dbReference>
<gene>
    <name evidence="8" type="primary">rpsH</name>
    <name evidence="10" type="ORF">ATO7_03790</name>
</gene>